<dbReference type="OrthoDB" id="10165940at2759"/>
<evidence type="ECO:0000313" key="3">
    <source>
        <dbReference type="Proteomes" id="UP000663879"/>
    </source>
</evidence>
<protein>
    <recommendedName>
        <fullName evidence="1">Reverse transcriptase domain-containing protein</fullName>
    </recommendedName>
</protein>
<dbReference type="CDD" id="cd01647">
    <property type="entry name" value="RT_LTR"/>
    <property type="match status" value="1"/>
</dbReference>
<dbReference type="PROSITE" id="PS50878">
    <property type="entry name" value="RT_POL"/>
    <property type="match status" value="1"/>
</dbReference>
<dbReference type="InterPro" id="IPR000477">
    <property type="entry name" value="RT_dom"/>
</dbReference>
<sequence length="460" mass="52952">IQKLVIDPFTPLENQEIKVAALNCKRECLIGMDIIKRMPNLNEHFSRIKETICTFSRINELETESSDIFLSQSANELNDKNKILEFVILKELDKVAAENFLDLKPNNVFQHRIVLKDPKTKPIKQKVRNVPFHLREKFKAVIDEQIAAKLIEPSNSPWSSPINIVGKKDGGIRITQDYRKLNELTVKDAYPLPKIDQLLTMLSKSRYFTKIDCFSGFYQILMCQASKELTAFACEFGLFHFNVMPMGLTNAPGTFQRTMNEIFKDLIEKNIVLVFLDDLLVQSADEETHLKNVKEIIRRLENYRLKIKLMKCIALANDEKIAAIKNFKLPETMDKLQSFMGLCGFYRKFIKSYASIAKPIYQLMVTKDFYIIPFKKAKKVKRENNTNKIKPKIIKVEWNLTATKAFETLKAALSSENVLTIPNFDKEFILVAYACDVAYGAVLGQEVMARLSQLRILANK</sequence>
<organism evidence="2 3">
    <name type="scientific">Brachionus calyciflorus</name>
    <dbReference type="NCBI Taxonomy" id="104777"/>
    <lineage>
        <taxon>Eukaryota</taxon>
        <taxon>Metazoa</taxon>
        <taxon>Spiralia</taxon>
        <taxon>Gnathifera</taxon>
        <taxon>Rotifera</taxon>
        <taxon>Eurotatoria</taxon>
        <taxon>Monogononta</taxon>
        <taxon>Pseudotrocha</taxon>
        <taxon>Ploima</taxon>
        <taxon>Brachionidae</taxon>
        <taxon>Brachionus</taxon>
    </lineage>
</organism>
<dbReference type="Pfam" id="PF00078">
    <property type="entry name" value="RVT_1"/>
    <property type="match status" value="1"/>
</dbReference>
<feature type="non-terminal residue" evidence="2">
    <location>
        <position position="1"/>
    </location>
</feature>
<dbReference type="EMBL" id="CAJNOC010009690">
    <property type="protein sequence ID" value="CAF1131858.1"/>
    <property type="molecule type" value="Genomic_DNA"/>
</dbReference>
<keyword evidence="3" id="KW-1185">Reference proteome</keyword>
<name>A0A814RG40_9BILA</name>
<dbReference type="InterPro" id="IPR043128">
    <property type="entry name" value="Rev_trsase/Diguanyl_cyclase"/>
</dbReference>
<gene>
    <name evidence="2" type="ORF">OXX778_LOCUS22510</name>
</gene>
<evidence type="ECO:0000259" key="1">
    <source>
        <dbReference type="PROSITE" id="PS50878"/>
    </source>
</evidence>
<dbReference type="Gene3D" id="3.30.70.270">
    <property type="match status" value="2"/>
</dbReference>
<dbReference type="Proteomes" id="UP000663879">
    <property type="component" value="Unassembled WGS sequence"/>
</dbReference>
<dbReference type="AlphaFoldDB" id="A0A814RG40"/>
<dbReference type="SUPFAM" id="SSF56672">
    <property type="entry name" value="DNA/RNA polymerases"/>
    <property type="match status" value="1"/>
</dbReference>
<feature type="domain" description="Reverse transcriptase" evidence="1">
    <location>
        <begin position="146"/>
        <end position="344"/>
    </location>
</feature>
<dbReference type="InterPro" id="IPR043502">
    <property type="entry name" value="DNA/RNA_pol_sf"/>
</dbReference>
<proteinExistence type="predicted"/>
<reference evidence="2" key="1">
    <citation type="submission" date="2021-02" db="EMBL/GenBank/DDBJ databases">
        <authorList>
            <person name="Nowell W R."/>
        </authorList>
    </citation>
    <scope>NUCLEOTIDE SEQUENCE</scope>
    <source>
        <strain evidence="2">Ploen Becks lab</strain>
    </source>
</reference>
<dbReference type="InterPro" id="IPR051320">
    <property type="entry name" value="Viral_Replic_Matur_Polypro"/>
</dbReference>
<dbReference type="Pfam" id="PF17919">
    <property type="entry name" value="RT_RNaseH_2"/>
    <property type="match status" value="1"/>
</dbReference>
<dbReference type="PANTHER" id="PTHR33064">
    <property type="entry name" value="POL PROTEIN"/>
    <property type="match status" value="1"/>
</dbReference>
<dbReference type="PANTHER" id="PTHR33064:SF37">
    <property type="entry name" value="RIBONUCLEASE H"/>
    <property type="match status" value="1"/>
</dbReference>
<comment type="caution">
    <text evidence="2">The sequence shown here is derived from an EMBL/GenBank/DDBJ whole genome shotgun (WGS) entry which is preliminary data.</text>
</comment>
<accession>A0A814RG40</accession>
<dbReference type="InterPro" id="IPR041577">
    <property type="entry name" value="RT_RNaseH_2"/>
</dbReference>
<evidence type="ECO:0000313" key="2">
    <source>
        <dbReference type="EMBL" id="CAF1131858.1"/>
    </source>
</evidence>
<dbReference type="Gene3D" id="3.10.10.10">
    <property type="entry name" value="HIV Type 1 Reverse Transcriptase, subunit A, domain 1"/>
    <property type="match status" value="1"/>
</dbReference>